<evidence type="ECO:0000313" key="3">
    <source>
        <dbReference type="Proteomes" id="UP000256690"/>
    </source>
</evidence>
<name>A0A3D8QN46_9EURO</name>
<dbReference type="PANTHER" id="PTHR42080:SF3">
    <property type="entry name" value="SRR1-LIKE DOMAIN-CONTAINING PROTEIN"/>
    <property type="match status" value="1"/>
</dbReference>
<dbReference type="AlphaFoldDB" id="A0A3D8QN46"/>
<dbReference type="EMBL" id="PVWQ01000015">
    <property type="protein sequence ID" value="RDW63246.1"/>
    <property type="molecule type" value="Genomic_DNA"/>
</dbReference>
<protein>
    <recommendedName>
        <fullName evidence="1">SRR1-like domain-containing protein</fullName>
    </recommendedName>
</protein>
<dbReference type="Pfam" id="PF07985">
    <property type="entry name" value="SRR1"/>
    <property type="match status" value="1"/>
</dbReference>
<dbReference type="Proteomes" id="UP000256690">
    <property type="component" value="Unassembled WGS sequence"/>
</dbReference>
<evidence type="ECO:0000313" key="2">
    <source>
        <dbReference type="EMBL" id="RDW63246.1"/>
    </source>
</evidence>
<dbReference type="RefSeq" id="XP_026599435.1">
    <property type="nucleotide sequence ID" value="XM_026752373.1"/>
</dbReference>
<gene>
    <name evidence="2" type="ORF">DSM5745_10357</name>
</gene>
<reference evidence="2 3" key="1">
    <citation type="journal article" date="2018" name="IMA Fungus">
        <title>IMA Genome-F 9: Draft genome sequence of Annulohypoxylon stygium, Aspergillus mulundensis, Berkeleyomyces basicola (syn. Thielaviopsis basicola), Ceratocystis smalleyi, two Cercospora beticola strains, Coleophoma cylindrospora, Fusarium fracticaudum, Phialophora cf. hyalina, and Morchella septimelata.</title>
        <authorList>
            <person name="Wingfield B.D."/>
            <person name="Bills G.F."/>
            <person name="Dong Y."/>
            <person name="Huang W."/>
            <person name="Nel W.J."/>
            <person name="Swalarsk-Parry B.S."/>
            <person name="Vaghefi N."/>
            <person name="Wilken P.M."/>
            <person name="An Z."/>
            <person name="de Beer Z.W."/>
            <person name="De Vos L."/>
            <person name="Chen L."/>
            <person name="Duong T.A."/>
            <person name="Gao Y."/>
            <person name="Hammerbacher A."/>
            <person name="Kikkert J.R."/>
            <person name="Li Y."/>
            <person name="Li H."/>
            <person name="Li K."/>
            <person name="Li Q."/>
            <person name="Liu X."/>
            <person name="Ma X."/>
            <person name="Naidoo K."/>
            <person name="Pethybridge S.J."/>
            <person name="Sun J."/>
            <person name="Steenkamp E.T."/>
            <person name="van der Nest M.A."/>
            <person name="van Wyk S."/>
            <person name="Wingfield M.J."/>
            <person name="Xiong C."/>
            <person name="Yue Q."/>
            <person name="Zhang X."/>
        </authorList>
    </citation>
    <scope>NUCLEOTIDE SEQUENCE [LARGE SCALE GENOMIC DNA]</scope>
    <source>
        <strain evidence="2 3">DSM 5745</strain>
    </source>
</reference>
<sequence>MHYYLTRPQRDGVDADEWKPESDTKAKANIEEWYRAGRLLFPRETLVSIRDQLRKPPSKGDLVYVKALDELTYEYVVQTGEMKMPLGFFGAPQIYYTSFDSLKRNTEHSLSRAYFPVGLAHLLLPADEQPDPQNVQDINAGVDAFNTAMREWEAGDAWREIKTTLLSLKLRVQINKIIGMASGPFAATSKFKHTEWERSRRRSAVQNAFIVSLKNALQESHLGGDNVQCYAQDPAYDAADLAVLQQSGVEVVEDPDGFLHLDNASLLFSCSPNICVKEIVADMARPPIIIWTDPDSPRVIEMIRAEYDKLAWPEDDGDNFTTMAIYVKKNARAP</sequence>
<dbReference type="OrthoDB" id="5230585at2759"/>
<comment type="caution">
    <text evidence="2">The sequence shown here is derived from an EMBL/GenBank/DDBJ whole genome shotgun (WGS) entry which is preliminary data.</text>
</comment>
<accession>A0A3D8QN46</accession>
<proteinExistence type="predicted"/>
<dbReference type="PANTHER" id="PTHR42080">
    <property type="entry name" value="SRR1 DOMAIN-CONTAINING PROTEIN"/>
    <property type="match status" value="1"/>
</dbReference>
<dbReference type="GeneID" id="38120727"/>
<feature type="domain" description="SRR1-like" evidence="1">
    <location>
        <begin position="170"/>
        <end position="269"/>
    </location>
</feature>
<evidence type="ECO:0000259" key="1">
    <source>
        <dbReference type="Pfam" id="PF07985"/>
    </source>
</evidence>
<organism evidence="2 3">
    <name type="scientific">Aspergillus mulundensis</name>
    <dbReference type="NCBI Taxonomy" id="1810919"/>
    <lineage>
        <taxon>Eukaryota</taxon>
        <taxon>Fungi</taxon>
        <taxon>Dikarya</taxon>
        <taxon>Ascomycota</taxon>
        <taxon>Pezizomycotina</taxon>
        <taxon>Eurotiomycetes</taxon>
        <taxon>Eurotiomycetidae</taxon>
        <taxon>Eurotiales</taxon>
        <taxon>Aspergillaceae</taxon>
        <taxon>Aspergillus</taxon>
        <taxon>Aspergillus subgen. Nidulantes</taxon>
    </lineage>
</organism>
<keyword evidence="3" id="KW-1185">Reference proteome</keyword>
<dbReference type="InterPro" id="IPR012942">
    <property type="entry name" value="SRR1-like"/>
</dbReference>